<protein>
    <submittedName>
        <fullName evidence="1">Uncharacterized protein</fullName>
    </submittedName>
</protein>
<evidence type="ECO:0000313" key="2">
    <source>
        <dbReference type="Proteomes" id="UP000247569"/>
    </source>
</evidence>
<dbReference type="Proteomes" id="UP000247569">
    <property type="component" value="Unassembled WGS sequence"/>
</dbReference>
<comment type="caution">
    <text evidence="1">The sequence shown here is derived from an EMBL/GenBank/DDBJ whole genome shotgun (WGS) entry which is preliminary data.</text>
</comment>
<accession>A0A318JUI0</accession>
<name>A0A318JUI0_9NOCA</name>
<proteinExistence type="predicted"/>
<dbReference type="AlphaFoldDB" id="A0A318JUI0"/>
<dbReference type="EMBL" id="QJKF01000012">
    <property type="protein sequence ID" value="PXX59103.1"/>
    <property type="molecule type" value="Genomic_DNA"/>
</dbReference>
<sequence length="63" mass="6544">MPIAGEISARERGRATAIRKLDGTAVAGISAATGLFDRPARRPVAAAGEYLATPREPSDLPAR</sequence>
<organism evidence="1 2">
    <name type="scientific">Nocardia tenerifensis</name>
    <dbReference type="NCBI Taxonomy" id="228006"/>
    <lineage>
        <taxon>Bacteria</taxon>
        <taxon>Bacillati</taxon>
        <taxon>Actinomycetota</taxon>
        <taxon>Actinomycetes</taxon>
        <taxon>Mycobacteriales</taxon>
        <taxon>Nocardiaceae</taxon>
        <taxon>Nocardia</taxon>
    </lineage>
</organism>
<evidence type="ECO:0000313" key="1">
    <source>
        <dbReference type="EMBL" id="PXX59103.1"/>
    </source>
</evidence>
<gene>
    <name evidence="1" type="ORF">DFR70_11220</name>
</gene>
<keyword evidence="2" id="KW-1185">Reference proteome</keyword>
<reference evidence="1 2" key="1">
    <citation type="submission" date="2018-05" db="EMBL/GenBank/DDBJ databases">
        <title>Genomic Encyclopedia of Type Strains, Phase IV (KMG-IV): sequencing the most valuable type-strain genomes for metagenomic binning, comparative biology and taxonomic classification.</title>
        <authorList>
            <person name="Goeker M."/>
        </authorList>
    </citation>
    <scope>NUCLEOTIDE SEQUENCE [LARGE SCALE GENOMIC DNA]</scope>
    <source>
        <strain evidence="1 2">DSM 44704</strain>
    </source>
</reference>